<dbReference type="PATRIC" id="fig|1278073.3.peg.7089"/>
<feature type="chain" id="PRO_5003984428" description="Lipoprotein" evidence="1">
    <location>
        <begin position="23"/>
        <end position="138"/>
    </location>
</feature>
<reference evidence="2 3" key="1">
    <citation type="journal article" date="2013" name="Genome Announc.">
        <title>Complete genome sequence of Myxococcus stipitatus strain DSM 14675, a fruiting myxobacterium.</title>
        <authorList>
            <person name="Huntley S."/>
            <person name="Kneip S."/>
            <person name="Treuner-Lange A."/>
            <person name="Sogaard-Andersen L."/>
        </authorList>
    </citation>
    <scope>NUCLEOTIDE SEQUENCE [LARGE SCALE GENOMIC DNA]</scope>
    <source>
        <strain evidence="3">DSM 14675 / JCM 12634 / Mx s8</strain>
    </source>
</reference>
<dbReference type="Proteomes" id="UP000011131">
    <property type="component" value="Chromosome"/>
</dbReference>
<sequence length="138" mass="13887">MKKSSSLVACLALLAVACGGGAASESPATESQTAELLPSGDPLIGTWCEVGWPGCVTIYAGGSGSLTSGGDGCWYPGDSQYAGLTPTGVPNQYTGTRYMYGTGICAPIAPQSVTITLSSAGDSFTEVTSGGFSATWRR</sequence>
<dbReference type="KEGG" id="msd:MYSTI_06981"/>
<keyword evidence="3" id="KW-1185">Reference proteome</keyword>
<dbReference type="PROSITE" id="PS51257">
    <property type="entry name" value="PROKAR_LIPOPROTEIN"/>
    <property type="match status" value="1"/>
</dbReference>
<dbReference type="EMBL" id="CP004025">
    <property type="protein sequence ID" value="AGC48253.1"/>
    <property type="molecule type" value="Genomic_DNA"/>
</dbReference>
<evidence type="ECO:0000313" key="3">
    <source>
        <dbReference type="Proteomes" id="UP000011131"/>
    </source>
</evidence>
<feature type="signal peptide" evidence="1">
    <location>
        <begin position="1"/>
        <end position="22"/>
    </location>
</feature>
<gene>
    <name evidence="2" type="ordered locus">MYSTI_06981</name>
</gene>
<proteinExistence type="predicted"/>
<organism evidence="2 3">
    <name type="scientific">Myxococcus stipitatus (strain DSM 14675 / JCM 12634 / Mx s8)</name>
    <dbReference type="NCBI Taxonomy" id="1278073"/>
    <lineage>
        <taxon>Bacteria</taxon>
        <taxon>Pseudomonadati</taxon>
        <taxon>Myxococcota</taxon>
        <taxon>Myxococcia</taxon>
        <taxon>Myxococcales</taxon>
        <taxon>Cystobacterineae</taxon>
        <taxon>Myxococcaceae</taxon>
        <taxon>Myxococcus</taxon>
    </lineage>
</organism>
<dbReference type="STRING" id="1278073.MYSTI_06981"/>
<name>L7UJS5_MYXSD</name>
<dbReference type="AlphaFoldDB" id="L7UJS5"/>
<keyword evidence="1" id="KW-0732">Signal</keyword>
<evidence type="ECO:0000313" key="2">
    <source>
        <dbReference type="EMBL" id="AGC48253.1"/>
    </source>
</evidence>
<protein>
    <recommendedName>
        <fullName evidence="4">Lipoprotein</fullName>
    </recommendedName>
</protein>
<accession>L7UJS5</accession>
<evidence type="ECO:0000256" key="1">
    <source>
        <dbReference type="SAM" id="SignalP"/>
    </source>
</evidence>
<dbReference type="HOGENOM" id="CLU_1853059_0_0_7"/>
<evidence type="ECO:0008006" key="4">
    <source>
        <dbReference type="Google" id="ProtNLM"/>
    </source>
</evidence>